<dbReference type="HOGENOM" id="CLU_1907490_0_0_1"/>
<feature type="compositionally biased region" description="Basic and acidic residues" evidence="1">
    <location>
        <begin position="61"/>
        <end position="71"/>
    </location>
</feature>
<dbReference type="Proteomes" id="UP000007148">
    <property type="component" value="Unassembled WGS sequence"/>
</dbReference>
<evidence type="ECO:0000313" key="2">
    <source>
        <dbReference type="EMBL" id="CCA68078.1"/>
    </source>
</evidence>
<dbReference type="InParanoid" id="G4T9V2"/>
<dbReference type="AlphaFoldDB" id="G4T9V2"/>
<name>G4T9V2_SERID</name>
<evidence type="ECO:0000313" key="3">
    <source>
        <dbReference type="Proteomes" id="UP000007148"/>
    </source>
</evidence>
<keyword evidence="3" id="KW-1185">Reference proteome</keyword>
<sequence>MSINVPRYWVQRPGNPYRGCAILRFVESAAVGRKHLVTSRLDSICMPERELAGQTASDTTSEERGLSKPEKGVQSAQDPGIAGSRIAGTPPSKYSNFLTLPDTLRLVVVVPCPLHLLVCRHSGLAVLGQSPTK</sequence>
<dbReference type="EMBL" id="CAFZ01000025">
    <property type="protein sequence ID" value="CCA68078.1"/>
    <property type="molecule type" value="Genomic_DNA"/>
</dbReference>
<reference evidence="2 3" key="1">
    <citation type="journal article" date="2011" name="PLoS Pathog.">
        <title>Endophytic Life Strategies Decoded by Genome and Transcriptome Analyses of the Mutualistic Root Symbiont Piriformospora indica.</title>
        <authorList>
            <person name="Zuccaro A."/>
            <person name="Lahrmann U."/>
            <person name="Guldener U."/>
            <person name="Langen G."/>
            <person name="Pfiffi S."/>
            <person name="Biedenkopf D."/>
            <person name="Wong P."/>
            <person name="Samans B."/>
            <person name="Grimm C."/>
            <person name="Basiewicz M."/>
            <person name="Murat C."/>
            <person name="Martin F."/>
            <person name="Kogel K.H."/>
        </authorList>
    </citation>
    <scope>NUCLEOTIDE SEQUENCE [LARGE SCALE GENOMIC DNA]</scope>
    <source>
        <strain evidence="2 3">DSM 11827</strain>
    </source>
</reference>
<accession>G4T9V2</accession>
<gene>
    <name evidence="2" type="ORF">PIIN_01945</name>
</gene>
<feature type="region of interest" description="Disordered" evidence="1">
    <location>
        <begin position="49"/>
        <end position="91"/>
    </location>
</feature>
<comment type="caution">
    <text evidence="2">The sequence shown here is derived from an EMBL/GenBank/DDBJ whole genome shotgun (WGS) entry which is preliminary data.</text>
</comment>
<evidence type="ECO:0000256" key="1">
    <source>
        <dbReference type="SAM" id="MobiDB-lite"/>
    </source>
</evidence>
<proteinExistence type="predicted"/>
<protein>
    <submittedName>
        <fullName evidence="2">Uncharacterized protein</fullName>
    </submittedName>
</protein>
<organism evidence="2 3">
    <name type="scientific">Serendipita indica (strain DSM 11827)</name>
    <name type="common">Root endophyte fungus</name>
    <name type="synonym">Piriformospora indica</name>
    <dbReference type="NCBI Taxonomy" id="1109443"/>
    <lineage>
        <taxon>Eukaryota</taxon>
        <taxon>Fungi</taxon>
        <taxon>Dikarya</taxon>
        <taxon>Basidiomycota</taxon>
        <taxon>Agaricomycotina</taxon>
        <taxon>Agaricomycetes</taxon>
        <taxon>Sebacinales</taxon>
        <taxon>Serendipitaceae</taxon>
        <taxon>Serendipita</taxon>
    </lineage>
</organism>